<sequence length="637" mass="72332">MSSSLARAATRRVYLHSTRNYSSIAASAEHVDLASTTDSSTSSRRILENPVPSSSRQPPVSLQTPVRFPYSLQFEETLRSQDPERIWAHYVDLTRVGPSTLPRYYHQQVLKFCIPSPQELRRTSAFRNKRSPHPAEGRLQTIIGNIRAVGRPGKADYHLVLEQFAAVGHHFGALSVFREMAATGTNPSASTYLLILQAIAHRLTLPEAVSTHKERASTALEMLNELIKDMRKRKIPFTPGVFDLSVRIVKDAGDMASFEEMIKLAYGIDMSNPDHLPLESVGLASPSLSMTDSDPLPFVPLSTDALNTILNAYGSKKNVPKLVQAFEVLTAPLPASPNDPLSSSSPSSFDDDDFGGIIDTDTSPNNPPPFVPSARPNTTSFSIMLRWLCKADEVHLSRHYFFLAMHYDRKCDRAAWKALRHKHYWEIPAPDVMIDGHMVASVLRVGRRNHRVGLIRWVRGLIPQILQRKRQSIKFYRHLRWKLAEENEGMERSTGDEGTECSTGDEGTEGSIADVGETFLDLDKQIRLLKKDLADIKQVREYAAYLHGREREYLKDRLGRRVWRGKNTFRSSTRTRKHTAKEKWPKEVYYKPIVGMAKVHIQRKRMDRDLSRRNIIQAKRARRLGSDFFTSKRAQLR</sequence>
<gene>
    <name evidence="2" type="ORF">AAF712_010040</name>
</gene>
<feature type="compositionally biased region" description="Low complexity" evidence="1">
    <location>
        <begin position="50"/>
        <end position="61"/>
    </location>
</feature>
<comment type="caution">
    <text evidence="2">The sequence shown here is derived from an EMBL/GenBank/DDBJ whole genome shotgun (WGS) entry which is preliminary data.</text>
</comment>
<organism evidence="2 3">
    <name type="scientific">Marasmius tenuissimus</name>
    <dbReference type="NCBI Taxonomy" id="585030"/>
    <lineage>
        <taxon>Eukaryota</taxon>
        <taxon>Fungi</taxon>
        <taxon>Dikarya</taxon>
        <taxon>Basidiomycota</taxon>
        <taxon>Agaricomycotina</taxon>
        <taxon>Agaricomycetes</taxon>
        <taxon>Agaricomycetidae</taxon>
        <taxon>Agaricales</taxon>
        <taxon>Marasmiineae</taxon>
        <taxon>Marasmiaceae</taxon>
        <taxon>Marasmius</taxon>
    </lineage>
</organism>
<dbReference type="Proteomes" id="UP001437256">
    <property type="component" value="Unassembled WGS sequence"/>
</dbReference>
<proteinExistence type="predicted"/>
<reference evidence="2 3" key="1">
    <citation type="submission" date="2024-05" db="EMBL/GenBank/DDBJ databases">
        <title>A draft genome resource for the thread blight pathogen Marasmius tenuissimus strain MS-2.</title>
        <authorList>
            <person name="Yulfo-Soto G.E."/>
            <person name="Baruah I.K."/>
            <person name="Amoako-Attah I."/>
            <person name="Bukari Y."/>
            <person name="Meinhardt L.W."/>
            <person name="Bailey B.A."/>
            <person name="Cohen S.P."/>
        </authorList>
    </citation>
    <scope>NUCLEOTIDE SEQUENCE [LARGE SCALE GENOMIC DNA]</scope>
    <source>
        <strain evidence="2 3">MS-2</strain>
    </source>
</reference>
<dbReference type="InterPro" id="IPR011990">
    <property type="entry name" value="TPR-like_helical_dom_sf"/>
</dbReference>
<evidence type="ECO:0000313" key="3">
    <source>
        <dbReference type="Proteomes" id="UP001437256"/>
    </source>
</evidence>
<dbReference type="Gene3D" id="1.25.40.10">
    <property type="entry name" value="Tetratricopeptide repeat domain"/>
    <property type="match status" value="1"/>
</dbReference>
<evidence type="ECO:0000256" key="1">
    <source>
        <dbReference type="SAM" id="MobiDB-lite"/>
    </source>
</evidence>
<feature type="region of interest" description="Disordered" evidence="1">
    <location>
        <begin position="489"/>
        <end position="510"/>
    </location>
</feature>
<accession>A0ABR2ZRZ7</accession>
<protein>
    <submittedName>
        <fullName evidence="2">Uncharacterized protein</fullName>
    </submittedName>
</protein>
<name>A0ABR2ZRZ7_9AGAR</name>
<evidence type="ECO:0000313" key="2">
    <source>
        <dbReference type="EMBL" id="KAL0063132.1"/>
    </source>
</evidence>
<keyword evidence="3" id="KW-1185">Reference proteome</keyword>
<feature type="region of interest" description="Disordered" evidence="1">
    <location>
        <begin position="30"/>
        <end position="62"/>
    </location>
</feature>
<feature type="region of interest" description="Disordered" evidence="1">
    <location>
        <begin position="353"/>
        <end position="373"/>
    </location>
</feature>
<dbReference type="EMBL" id="JBBXMP010000088">
    <property type="protein sequence ID" value="KAL0063132.1"/>
    <property type="molecule type" value="Genomic_DNA"/>
</dbReference>